<protein>
    <submittedName>
        <fullName evidence="1">Uncharacterized protein</fullName>
    </submittedName>
</protein>
<proteinExistence type="predicted"/>
<evidence type="ECO:0000313" key="1">
    <source>
        <dbReference type="EMBL" id="MDP9611308.1"/>
    </source>
</evidence>
<sequence length="47" mass="5021">MTRSMASRCSAARRRGSEAAAFGFPGLGQDLRAVEPGNALRLFPRLA</sequence>
<dbReference type="EMBL" id="JAURUE010000001">
    <property type="protein sequence ID" value="MDP9611308.1"/>
    <property type="molecule type" value="Genomic_DNA"/>
</dbReference>
<name>A0ABT9KS87_9ACTN</name>
<keyword evidence="2" id="KW-1185">Reference proteome</keyword>
<organism evidence="1 2">
    <name type="scientific">Streptomyces demainii</name>
    <dbReference type="NCBI Taxonomy" id="588122"/>
    <lineage>
        <taxon>Bacteria</taxon>
        <taxon>Bacillati</taxon>
        <taxon>Actinomycetota</taxon>
        <taxon>Actinomycetes</taxon>
        <taxon>Kitasatosporales</taxon>
        <taxon>Streptomycetaceae</taxon>
        <taxon>Streptomyces</taxon>
    </lineage>
</organism>
<comment type="caution">
    <text evidence="1">The sequence shown here is derived from an EMBL/GenBank/DDBJ whole genome shotgun (WGS) entry which is preliminary data.</text>
</comment>
<reference evidence="1 2" key="1">
    <citation type="submission" date="2023-07" db="EMBL/GenBank/DDBJ databases">
        <title>Sequencing the genomes of 1000 actinobacteria strains.</title>
        <authorList>
            <person name="Klenk H.-P."/>
        </authorList>
    </citation>
    <scope>NUCLEOTIDE SEQUENCE [LARGE SCALE GENOMIC DNA]</scope>
    <source>
        <strain evidence="1 2">DSM 41600</strain>
    </source>
</reference>
<accession>A0ABT9KS87</accession>
<gene>
    <name evidence="1" type="ORF">JOF35_003585</name>
</gene>
<evidence type="ECO:0000313" key="2">
    <source>
        <dbReference type="Proteomes" id="UP001234880"/>
    </source>
</evidence>
<dbReference type="Proteomes" id="UP001234880">
    <property type="component" value="Unassembled WGS sequence"/>
</dbReference>